<dbReference type="Proteomes" id="UP001489004">
    <property type="component" value="Unassembled WGS sequence"/>
</dbReference>
<name>A0AAW1PD64_9CHLO</name>
<comment type="caution">
    <text evidence="3">The sequence shown here is derived from an EMBL/GenBank/DDBJ whole genome shotgun (WGS) entry which is preliminary data.</text>
</comment>
<reference evidence="3 4" key="1">
    <citation type="journal article" date="2024" name="Nat. Commun.">
        <title>Phylogenomics reveals the evolutionary origins of lichenization in chlorophyte algae.</title>
        <authorList>
            <person name="Puginier C."/>
            <person name="Libourel C."/>
            <person name="Otte J."/>
            <person name="Skaloud P."/>
            <person name="Haon M."/>
            <person name="Grisel S."/>
            <person name="Petersen M."/>
            <person name="Berrin J.G."/>
            <person name="Delaux P.M."/>
            <person name="Dal Grande F."/>
            <person name="Keller J."/>
        </authorList>
    </citation>
    <scope>NUCLEOTIDE SEQUENCE [LARGE SCALE GENOMIC DNA]</scope>
    <source>
        <strain evidence="3 4">SAG 2043</strain>
    </source>
</reference>
<evidence type="ECO:0000256" key="2">
    <source>
        <dbReference type="SAM" id="MobiDB-lite"/>
    </source>
</evidence>
<evidence type="ECO:0000313" key="3">
    <source>
        <dbReference type="EMBL" id="KAK9806356.1"/>
    </source>
</evidence>
<dbReference type="EMBL" id="JALJOR010000014">
    <property type="protein sequence ID" value="KAK9806356.1"/>
    <property type="molecule type" value="Genomic_DNA"/>
</dbReference>
<feature type="region of interest" description="Disordered" evidence="2">
    <location>
        <begin position="106"/>
        <end position="127"/>
    </location>
</feature>
<feature type="region of interest" description="Disordered" evidence="2">
    <location>
        <begin position="1"/>
        <end position="82"/>
    </location>
</feature>
<gene>
    <name evidence="3" type="ORF">WJX72_011240</name>
</gene>
<proteinExistence type="predicted"/>
<sequence length="485" mass="53233">MFGAGAENSDRFTSSPASPGLNDFGPSKKEAAFGGPPSSYSTGKENTERSSRTFERQTSQAEDITFAPPGTGAEGSEVDANTHWARAREATQAAEREAQLAERLSEGAIVKAEEASRAQAEAEAAHTRYDAAKARLAALEAQKQEMEAHSGVVQATRAELEEREAKHAKAIAVAEEAAALARTRYEEAASFAAEHERRKAALVDLQKQHELGNQQLKESEAQQAALADVYRKHKAAAEAANSAAIEKSKALASARALVEQKQRELAEAQRVAELTAASLLEQQTESKRLEEAALAKYDEHQKHMQVIETKRNRARATAEQLTALQGEFSGSQREVQVKAATANTERDRALEVKKQRDAEAAELEKARATHKEAETVYSRLRSFEAEIAQIETVRAEANENARLANAKYEEAQRAAKEWADTKQYAELHKAKWQEFWQQAKEHGNKGDEAANGRWVNMQAKLDRYNHDGVRRSANGPVGATRPAAN</sequence>
<feature type="coiled-coil region" evidence="1">
    <location>
        <begin position="356"/>
        <end position="421"/>
    </location>
</feature>
<feature type="compositionally biased region" description="Basic and acidic residues" evidence="2">
    <location>
        <begin position="106"/>
        <end position="116"/>
    </location>
</feature>
<evidence type="ECO:0000313" key="4">
    <source>
        <dbReference type="Proteomes" id="UP001489004"/>
    </source>
</evidence>
<keyword evidence="1" id="KW-0175">Coiled coil</keyword>
<dbReference type="AlphaFoldDB" id="A0AAW1PD64"/>
<feature type="region of interest" description="Disordered" evidence="2">
    <location>
        <begin position="465"/>
        <end position="485"/>
    </location>
</feature>
<protein>
    <submittedName>
        <fullName evidence="3">Uncharacterized protein</fullName>
    </submittedName>
</protein>
<organism evidence="3 4">
    <name type="scientific">[Myrmecia] bisecta</name>
    <dbReference type="NCBI Taxonomy" id="41462"/>
    <lineage>
        <taxon>Eukaryota</taxon>
        <taxon>Viridiplantae</taxon>
        <taxon>Chlorophyta</taxon>
        <taxon>core chlorophytes</taxon>
        <taxon>Trebouxiophyceae</taxon>
        <taxon>Trebouxiales</taxon>
        <taxon>Trebouxiaceae</taxon>
        <taxon>Myrmecia</taxon>
    </lineage>
</organism>
<evidence type="ECO:0000256" key="1">
    <source>
        <dbReference type="SAM" id="Coils"/>
    </source>
</evidence>
<keyword evidence="4" id="KW-1185">Reference proteome</keyword>
<accession>A0AAW1PD64</accession>
<feature type="compositionally biased region" description="Basic and acidic residues" evidence="2">
    <location>
        <begin position="45"/>
        <end position="55"/>
    </location>
</feature>